<comment type="caution">
    <text evidence="1">The sequence shown here is derived from an EMBL/GenBank/DDBJ whole genome shotgun (WGS) entry which is preliminary data.</text>
</comment>
<reference evidence="1" key="1">
    <citation type="submission" date="2021-02" db="EMBL/GenBank/DDBJ databases">
        <authorList>
            <consortium name="DOE Joint Genome Institute"/>
            <person name="Ahrendt S."/>
            <person name="Looney B.P."/>
            <person name="Miyauchi S."/>
            <person name="Morin E."/>
            <person name="Drula E."/>
            <person name="Courty P.E."/>
            <person name="Chicoki N."/>
            <person name="Fauchery L."/>
            <person name="Kohler A."/>
            <person name="Kuo A."/>
            <person name="Labutti K."/>
            <person name="Pangilinan J."/>
            <person name="Lipzen A."/>
            <person name="Riley R."/>
            <person name="Andreopoulos W."/>
            <person name="He G."/>
            <person name="Johnson J."/>
            <person name="Barry K.W."/>
            <person name="Grigoriev I.V."/>
            <person name="Nagy L."/>
            <person name="Hibbett D."/>
            <person name="Henrissat B."/>
            <person name="Matheny P.B."/>
            <person name="Labbe J."/>
            <person name="Martin F."/>
        </authorList>
    </citation>
    <scope>NUCLEOTIDE SEQUENCE</scope>
    <source>
        <strain evidence="1">FP105234-sp</strain>
    </source>
</reference>
<reference evidence="1" key="2">
    <citation type="journal article" date="2022" name="New Phytol.">
        <title>Evolutionary transition to the ectomycorrhizal habit in the genomes of a hyperdiverse lineage of mushroom-forming fungi.</title>
        <authorList>
            <person name="Looney B."/>
            <person name="Miyauchi S."/>
            <person name="Morin E."/>
            <person name="Drula E."/>
            <person name="Courty P.E."/>
            <person name="Kohler A."/>
            <person name="Kuo A."/>
            <person name="LaButti K."/>
            <person name="Pangilinan J."/>
            <person name="Lipzen A."/>
            <person name="Riley R."/>
            <person name="Andreopoulos W."/>
            <person name="He G."/>
            <person name="Johnson J."/>
            <person name="Nolan M."/>
            <person name="Tritt A."/>
            <person name="Barry K.W."/>
            <person name="Grigoriev I.V."/>
            <person name="Nagy L.G."/>
            <person name="Hibbett D."/>
            <person name="Henrissat B."/>
            <person name="Matheny P.B."/>
            <person name="Labbe J."/>
            <person name="Martin F.M."/>
        </authorList>
    </citation>
    <scope>NUCLEOTIDE SEQUENCE</scope>
    <source>
        <strain evidence="1">FP105234-sp</strain>
    </source>
</reference>
<proteinExistence type="predicted"/>
<dbReference type="EMBL" id="MU275889">
    <property type="protein sequence ID" value="KAI0048276.1"/>
    <property type="molecule type" value="Genomic_DNA"/>
</dbReference>
<evidence type="ECO:0000313" key="2">
    <source>
        <dbReference type="Proteomes" id="UP000814033"/>
    </source>
</evidence>
<accession>A0ACB8RWS0</accession>
<protein>
    <submittedName>
        <fullName evidence="1">Uncharacterized protein</fullName>
    </submittedName>
</protein>
<dbReference type="Proteomes" id="UP000814033">
    <property type="component" value="Unassembled WGS sequence"/>
</dbReference>
<feature type="non-terminal residue" evidence="1">
    <location>
        <position position="142"/>
    </location>
</feature>
<name>A0ACB8RWS0_9AGAM</name>
<gene>
    <name evidence="1" type="ORF">FA95DRAFT_1460781</name>
</gene>
<evidence type="ECO:0000313" key="1">
    <source>
        <dbReference type="EMBL" id="KAI0048276.1"/>
    </source>
</evidence>
<sequence length="142" mass="15898">MKVLYPASNNRAKLSDDQISLKISRYIHCSLCTDCTGLHPSSSLELVRDDRETDNYLTDLAGYGSDDDDGPVDYLQLCDCGHEPRQHGANEAELDHDEFERRVRVALSLDEHLEATGKLLDFAYSDAQVTALKDEMRLPVAP</sequence>
<keyword evidence="2" id="KW-1185">Reference proteome</keyword>
<organism evidence="1 2">
    <name type="scientific">Auriscalpium vulgare</name>
    <dbReference type="NCBI Taxonomy" id="40419"/>
    <lineage>
        <taxon>Eukaryota</taxon>
        <taxon>Fungi</taxon>
        <taxon>Dikarya</taxon>
        <taxon>Basidiomycota</taxon>
        <taxon>Agaricomycotina</taxon>
        <taxon>Agaricomycetes</taxon>
        <taxon>Russulales</taxon>
        <taxon>Auriscalpiaceae</taxon>
        <taxon>Auriscalpium</taxon>
    </lineage>
</organism>